<dbReference type="InterPro" id="IPR003599">
    <property type="entry name" value="Ig_sub"/>
</dbReference>
<dbReference type="OrthoDB" id="10045578at2759"/>
<keyword evidence="3" id="KW-1185">Reference proteome</keyword>
<reference evidence="2" key="3">
    <citation type="submission" date="2025-09" db="UniProtKB">
        <authorList>
            <consortium name="Ensembl"/>
        </authorList>
    </citation>
    <scope>IDENTIFICATION</scope>
</reference>
<proteinExistence type="predicted"/>
<dbReference type="PANTHER" id="PTHR46013">
    <property type="entry name" value="VASCULAR CELL ADHESION MOLECULE 1"/>
    <property type="match status" value="1"/>
</dbReference>
<dbReference type="SMART" id="SM00408">
    <property type="entry name" value="IGc2"/>
    <property type="match status" value="1"/>
</dbReference>
<dbReference type="InterPro" id="IPR007110">
    <property type="entry name" value="Ig-like_dom"/>
</dbReference>
<sequence length="197" mass="21401">AEPHHQRRRSLSTQRLQHELCSSFSAPPSKITVSVNPAEEPEEGEYVTISCQSDGVPACNMTLRRQTNGQYTELQSSVGSNLSYTIPSIQLEDTGLYECEALNEHGRQNHTVQVMVKASPRNTTVQVSPSWNVPQGRNITVSCTTVSFPSCSPVGLGFKSCLGCLATDCRLVLGVSPPPPALLPGLPGRLWFPRDPV</sequence>
<evidence type="ECO:0000313" key="2">
    <source>
        <dbReference type="Ensembl" id="ENSSFOP00015042606.1"/>
    </source>
</evidence>
<feature type="domain" description="Ig-like" evidence="1">
    <location>
        <begin position="28"/>
        <end position="115"/>
    </location>
</feature>
<dbReference type="Gene3D" id="2.60.40.10">
    <property type="entry name" value="Immunoglobulins"/>
    <property type="match status" value="1"/>
</dbReference>
<dbReference type="InterPro" id="IPR036179">
    <property type="entry name" value="Ig-like_dom_sf"/>
</dbReference>
<evidence type="ECO:0000313" key="3">
    <source>
        <dbReference type="Proteomes" id="UP000694397"/>
    </source>
</evidence>
<protein>
    <recommendedName>
        <fullName evidence="1">Ig-like domain-containing protein</fullName>
    </recommendedName>
</protein>
<dbReference type="Proteomes" id="UP000694397">
    <property type="component" value="Chromosome 3"/>
</dbReference>
<dbReference type="PANTHER" id="PTHR46013:SF1">
    <property type="entry name" value="IG-LIKE DOMAIN-CONTAINING PROTEIN"/>
    <property type="match status" value="1"/>
</dbReference>
<organism evidence="2 3">
    <name type="scientific">Scleropages formosus</name>
    <name type="common">Asian bonytongue</name>
    <name type="synonym">Osteoglossum formosum</name>
    <dbReference type="NCBI Taxonomy" id="113540"/>
    <lineage>
        <taxon>Eukaryota</taxon>
        <taxon>Metazoa</taxon>
        <taxon>Chordata</taxon>
        <taxon>Craniata</taxon>
        <taxon>Vertebrata</taxon>
        <taxon>Euteleostomi</taxon>
        <taxon>Actinopterygii</taxon>
        <taxon>Neopterygii</taxon>
        <taxon>Teleostei</taxon>
        <taxon>Osteoglossocephala</taxon>
        <taxon>Osteoglossomorpha</taxon>
        <taxon>Osteoglossiformes</taxon>
        <taxon>Osteoglossidae</taxon>
        <taxon>Scleropages</taxon>
    </lineage>
</organism>
<dbReference type="AlphaFoldDB" id="A0A8C9VCK9"/>
<dbReference type="SUPFAM" id="SSF48726">
    <property type="entry name" value="Immunoglobulin"/>
    <property type="match status" value="1"/>
</dbReference>
<dbReference type="PROSITE" id="PS50835">
    <property type="entry name" value="IG_LIKE"/>
    <property type="match status" value="1"/>
</dbReference>
<accession>A0A8C9VCK9</accession>
<dbReference type="SMART" id="SM00409">
    <property type="entry name" value="IG"/>
    <property type="match status" value="1"/>
</dbReference>
<reference evidence="2 3" key="1">
    <citation type="submission" date="2019-04" db="EMBL/GenBank/DDBJ databases">
        <authorList>
            <consortium name="Wellcome Sanger Institute Data Sharing"/>
        </authorList>
    </citation>
    <scope>NUCLEOTIDE SEQUENCE [LARGE SCALE GENOMIC DNA]</scope>
</reference>
<name>A0A8C9VCK9_SCLFO</name>
<dbReference type="Ensembl" id="ENSSFOT00015044231.1">
    <property type="protein sequence ID" value="ENSSFOP00015042606.1"/>
    <property type="gene ID" value="ENSSFOG00015032500.1"/>
</dbReference>
<evidence type="ECO:0000259" key="1">
    <source>
        <dbReference type="PROSITE" id="PS50835"/>
    </source>
</evidence>
<dbReference type="Pfam" id="PF13927">
    <property type="entry name" value="Ig_3"/>
    <property type="match status" value="1"/>
</dbReference>
<reference evidence="2" key="2">
    <citation type="submission" date="2025-08" db="UniProtKB">
        <authorList>
            <consortium name="Ensembl"/>
        </authorList>
    </citation>
    <scope>IDENTIFICATION</scope>
</reference>
<dbReference type="GeneTree" id="ENSGT00940000180146"/>
<dbReference type="InterPro" id="IPR003598">
    <property type="entry name" value="Ig_sub2"/>
</dbReference>
<dbReference type="InterPro" id="IPR013783">
    <property type="entry name" value="Ig-like_fold"/>
</dbReference>